<protein>
    <recommendedName>
        <fullName evidence="5">Obg-like ATPase 1</fullName>
    </recommendedName>
</protein>
<evidence type="ECO:0000313" key="8">
    <source>
        <dbReference type="EMBL" id="CAD8444547.1"/>
    </source>
</evidence>
<dbReference type="PANTHER" id="PTHR23305">
    <property type="entry name" value="OBG GTPASE FAMILY"/>
    <property type="match status" value="1"/>
</dbReference>
<evidence type="ECO:0000256" key="4">
    <source>
        <dbReference type="ARBA" id="ARBA00022840"/>
    </source>
</evidence>
<dbReference type="GO" id="GO:0043023">
    <property type="term" value="F:ribosomal large subunit binding"/>
    <property type="evidence" value="ECO:0007669"/>
    <property type="project" value="UniProtKB-UniRule"/>
</dbReference>
<organism evidence="8">
    <name type="scientific">Micromonas pusilla</name>
    <name type="common">Picoplanktonic green alga</name>
    <name type="synonym">Chromulina pusilla</name>
    <dbReference type="NCBI Taxonomy" id="38833"/>
    <lineage>
        <taxon>Eukaryota</taxon>
        <taxon>Viridiplantae</taxon>
        <taxon>Chlorophyta</taxon>
        <taxon>Mamiellophyceae</taxon>
        <taxon>Mamiellales</taxon>
        <taxon>Mamiellaceae</taxon>
        <taxon>Micromonas</taxon>
    </lineage>
</organism>
<dbReference type="GO" id="GO:0016887">
    <property type="term" value="F:ATP hydrolysis activity"/>
    <property type="evidence" value="ECO:0007669"/>
    <property type="project" value="UniProtKB-UniRule"/>
</dbReference>
<keyword evidence="4 5" id="KW-0067">ATP-binding</keyword>
<feature type="domain" description="OBG-type G" evidence="6">
    <location>
        <begin position="49"/>
        <end position="310"/>
    </location>
</feature>
<keyword evidence="2" id="KW-0479">Metal-binding</keyword>
<dbReference type="FunFam" id="3.10.20.30:FF:000001">
    <property type="entry name" value="Ribosome-binding ATPase YchF"/>
    <property type="match status" value="1"/>
</dbReference>
<dbReference type="AlphaFoldDB" id="A0A7S0GYC2"/>
<dbReference type="PIRSF" id="PIRSF006641">
    <property type="entry name" value="CHP00092"/>
    <property type="match status" value="1"/>
</dbReference>
<dbReference type="GO" id="GO:0046872">
    <property type="term" value="F:metal ion binding"/>
    <property type="evidence" value="ECO:0007669"/>
    <property type="project" value="UniProtKB-KW"/>
</dbReference>
<gene>
    <name evidence="8" type="ORF">MSP1401_LOCUS8509</name>
</gene>
<name>A0A7S0GYC2_MICPS</name>
<keyword evidence="5" id="KW-0378">Hydrolase</keyword>
<dbReference type="PROSITE" id="PS51710">
    <property type="entry name" value="G_OBG"/>
    <property type="match status" value="1"/>
</dbReference>
<dbReference type="NCBIfam" id="TIGR00092">
    <property type="entry name" value="redox-regulated ATPase YchF"/>
    <property type="match status" value="1"/>
</dbReference>
<dbReference type="InterPro" id="IPR004095">
    <property type="entry name" value="TGS"/>
</dbReference>
<dbReference type="InterPro" id="IPR004396">
    <property type="entry name" value="ATPase_YchF/OLA1"/>
</dbReference>
<dbReference type="InterPro" id="IPR023192">
    <property type="entry name" value="TGS-like_dom_sf"/>
</dbReference>
<comment type="function">
    <text evidence="5">Hydrolyzes ATP, and can also hydrolyze GTP with lower efficiency. Has lower affinity for GTP.</text>
</comment>
<feature type="domain" description="TGS" evidence="7">
    <location>
        <begin position="332"/>
        <end position="415"/>
    </location>
</feature>
<dbReference type="InterPro" id="IPR006073">
    <property type="entry name" value="GTP-bd"/>
</dbReference>
<dbReference type="InterPro" id="IPR031167">
    <property type="entry name" value="G_OBG"/>
</dbReference>
<accession>A0A7S0GYC2</accession>
<evidence type="ECO:0000259" key="6">
    <source>
        <dbReference type="PROSITE" id="PS51710"/>
    </source>
</evidence>
<dbReference type="Gene3D" id="3.10.20.30">
    <property type="match status" value="1"/>
</dbReference>
<keyword evidence="5" id="KW-0963">Cytoplasm</keyword>
<dbReference type="EMBL" id="HBEN01010319">
    <property type="protein sequence ID" value="CAD8444547.1"/>
    <property type="molecule type" value="Transcribed_RNA"/>
</dbReference>
<evidence type="ECO:0000256" key="1">
    <source>
        <dbReference type="ARBA" id="ARBA00001946"/>
    </source>
</evidence>
<evidence type="ECO:0000256" key="5">
    <source>
        <dbReference type="HAMAP-Rule" id="MF_03167"/>
    </source>
</evidence>
<dbReference type="Pfam" id="PF06071">
    <property type="entry name" value="YchF-GTPase_C"/>
    <property type="match status" value="1"/>
</dbReference>
<comment type="subunit">
    <text evidence="5">Monomer.</text>
</comment>
<dbReference type="PROSITE" id="PS51880">
    <property type="entry name" value="TGS"/>
    <property type="match status" value="1"/>
</dbReference>
<dbReference type="FunFam" id="1.10.150.300:FF:000001">
    <property type="entry name" value="Ribosome-binding ATPase YchF"/>
    <property type="match status" value="1"/>
</dbReference>
<sequence>MALQTCKIVARGSAASLRARSGAFSVGKAVWSPARARSFRATTVTSMALKTGIVGLPNVGKSTLFNALVENSTAEAANYPFCTIEPNSGIVPVPDDRLQALATISGTTNIVPTTCEFVDIAGLVKGAADGAGLGNKFLANIRECDAVVHVVRCFDDDDVIHVDGKVDPLSDISVINFELALADMAQIERRLERLGKGRAKSNAEKESEQAERDALAKLSESLNEGKPARLVDLTDDEWALVKDLMLLTAKPCIYAANVNEDDLADAGASNEYVKLVRKHAEEEGSSVTIISAQVESELIKLDEDERNEFLADLGATEGGLKSLIRNAYTQLNLQTYFTTGEKETRAWTIKRGFTAPQAAGVIHTDFEKGFIKAETVGYDDFIANEGFAGAKEKGVWRLEGKEYVVQEGDVLVFKFNV</sequence>
<comment type="similarity">
    <text evidence="5">Belongs to the TRAFAC class OBG-HflX-like GTPase superfamily. OBG GTPase family. YchF/OLA1 subfamily.</text>
</comment>
<keyword evidence="3 5" id="KW-0547">Nucleotide-binding</keyword>
<feature type="binding site" evidence="5">
    <location>
        <begin position="58"/>
        <end position="63"/>
    </location>
    <ligand>
        <name>ATP</name>
        <dbReference type="ChEBI" id="CHEBI:30616"/>
    </ligand>
</feature>
<dbReference type="Gene3D" id="1.10.150.300">
    <property type="entry name" value="TGS-like domain"/>
    <property type="match status" value="1"/>
</dbReference>
<dbReference type="Pfam" id="PF01926">
    <property type="entry name" value="MMR_HSR1"/>
    <property type="match status" value="1"/>
</dbReference>
<dbReference type="GO" id="GO:0005737">
    <property type="term" value="C:cytoplasm"/>
    <property type="evidence" value="ECO:0007669"/>
    <property type="project" value="UniProtKB-SubCell"/>
</dbReference>
<dbReference type="InterPro" id="IPR013029">
    <property type="entry name" value="YchF_C"/>
</dbReference>
<reference evidence="8" key="1">
    <citation type="submission" date="2021-01" db="EMBL/GenBank/DDBJ databases">
        <authorList>
            <person name="Corre E."/>
            <person name="Pelletier E."/>
            <person name="Niang G."/>
            <person name="Scheremetjew M."/>
            <person name="Finn R."/>
            <person name="Kale V."/>
            <person name="Holt S."/>
            <person name="Cochrane G."/>
            <person name="Meng A."/>
            <person name="Brown T."/>
            <person name="Cohen L."/>
        </authorList>
    </citation>
    <scope>NUCLEOTIDE SEQUENCE</scope>
    <source>
        <strain evidence="8">CCAC1681</strain>
    </source>
</reference>
<dbReference type="InterPro" id="IPR012675">
    <property type="entry name" value="Beta-grasp_dom_sf"/>
</dbReference>
<proteinExistence type="inferred from homology"/>
<dbReference type="GO" id="GO:0005524">
    <property type="term" value="F:ATP binding"/>
    <property type="evidence" value="ECO:0007669"/>
    <property type="project" value="UniProtKB-UniRule"/>
</dbReference>
<dbReference type="PRINTS" id="PR00326">
    <property type="entry name" value="GTP1OBG"/>
</dbReference>
<dbReference type="SUPFAM" id="SSF52540">
    <property type="entry name" value="P-loop containing nucleoside triphosphate hydrolases"/>
    <property type="match status" value="1"/>
</dbReference>
<comment type="cofactor">
    <cofactor evidence="1">
        <name>Mg(2+)</name>
        <dbReference type="ChEBI" id="CHEBI:18420"/>
    </cofactor>
</comment>
<dbReference type="CDD" id="cd01900">
    <property type="entry name" value="YchF"/>
    <property type="match status" value="1"/>
</dbReference>
<evidence type="ECO:0000256" key="3">
    <source>
        <dbReference type="ARBA" id="ARBA00022741"/>
    </source>
</evidence>
<dbReference type="Gene3D" id="3.40.50.300">
    <property type="entry name" value="P-loop containing nucleotide triphosphate hydrolases"/>
    <property type="match status" value="1"/>
</dbReference>
<dbReference type="GO" id="GO:0005525">
    <property type="term" value="F:GTP binding"/>
    <property type="evidence" value="ECO:0007669"/>
    <property type="project" value="InterPro"/>
</dbReference>
<evidence type="ECO:0000259" key="7">
    <source>
        <dbReference type="PROSITE" id="PS51880"/>
    </source>
</evidence>
<dbReference type="HAMAP" id="MF_00944">
    <property type="entry name" value="YchF_OLA1_ATPase"/>
    <property type="match status" value="1"/>
</dbReference>
<evidence type="ECO:0000256" key="2">
    <source>
        <dbReference type="ARBA" id="ARBA00022723"/>
    </source>
</evidence>
<dbReference type="InterPro" id="IPR041706">
    <property type="entry name" value="YchF_N"/>
</dbReference>
<dbReference type="PANTHER" id="PTHR23305:SF18">
    <property type="entry name" value="OBG-TYPE G DOMAIN-CONTAINING PROTEIN"/>
    <property type="match status" value="1"/>
</dbReference>
<feature type="binding site" evidence="5">
    <location>
        <position position="258"/>
    </location>
    <ligand>
        <name>ATP</name>
        <dbReference type="ChEBI" id="CHEBI:30616"/>
    </ligand>
</feature>
<comment type="subcellular location">
    <subcellularLocation>
        <location evidence="5">Cytoplasm</location>
    </subcellularLocation>
</comment>
<dbReference type="InterPro" id="IPR012676">
    <property type="entry name" value="TGS-like"/>
</dbReference>
<dbReference type="SUPFAM" id="SSF81271">
    <property type="entry name" value="TGS-like"/>
    <property type="match status" value="1"/>
</dbReference>
<dbReference type="InterPro" id="IPR027417">
    <property type="entry name" value="P-loop_NTPase"/>
</dbReference>
<dbReference type="CDD" id="cd04867">
    <property type="entry name" value="TGS_YchF_OLA1"/>
    <property type="match status" value="1"/>
</dbReference>